<keyword evidence="2" id="KW-0812">Transmembrane</keyword>
<proteinExistence type="predicted"/>
<accession>A0A0B2VN54</accession>
<organism evidence="3 4">
    <name type="scientific">Toxocara canis</name>
    <name type="common">Canine roundworm</name>
    <dbReference type="NCBI Taxonomy" id="6265"/>
    <lineage>
        <taxon>Eukaryota</taxon>
        <taxon>Metazoa</taxon>
        <taxon>Ecdysozoa</taxon>
        <taxon>Nematoda</taxon>
        <taxon>Chromadorea</taxon>
        <taxon>Rhabditida</taxon>
        <taxon>Spirurina</taxon>
        <taxon>Ascaridomorpha</taxon>
        <taxon>Ascaridoidea</taxon>
        <taxon>Toxocaridae</taxon>
        <taxon>Toxocara</taxon>
    </lineage>
</organism>
<sequence>MVRKTNNQAPRAVVNPLPTDPSDPPGSQFDAGGYHWHAQGSETFCVSLGGYINDRFGFAWAALIYISILSDCIMLAT</sequence>
<gene>
    <name evidence="3" type="ORF">Tcan_15739</name>
</gene>
<protein>
    <submittedName>
        <fullName evidence="3">Uncharacterized protein</fullName>
    </submittedName>
</protein>
<dbReference type="EMBL" id="JPKZ01001349">
    <property type="protein sequence ID" value="KHN82480.1"/>
    <property type="molecule type" value="Genomic_DNA"/>
</dbReference>
<evidence type="ECO:0000256" key="2">
    <source>
        <dbReference type="SAM" id="Phobius"/>
    </source>
</evidence>
<evidence type="ECO:0000313" key="4">
    <source>
        <dbReference type="Proteomes" id="UP000031036"/>
    </source>
</evidence>
<reference evidence="3 4" key="1">
    <citation type="submission" date="2014-11" db="EMBL/GenBank/DDBJ databases">
        <title>Genetic blueprint of the zoonotic pathogen Toxocara canis.</title>
        <authorList>
            <person name="Zhu X.-Q."/>
            <person name="Korhonen P.K."/>
            <person name="Cai H."/>
            <person name="Young N.D."/>
            <person name="Nejsum P."/>
            <person name="von Samson-Himmelstjerna G."/>
            <person name="Boag P.R."/>
            <person name="Tan P."/>
            <person name="Li Q."/>
            <person name="Min J."/>
            <person name="Yang Y."/>
            <person name="Wang X."/>
            <person name="Fang X."/>
            <person name="Hall R.S."/>
            <person name="Hofmann A."/>
            <person name="Sternberg P.W."/>
            <person name="Jex A.R."/>
            <person name="Gasser R.B."/>
        </authorList>
    </citation>
    <scope>NUCLEOTIDE SEQUENCE [LARGE SCALE GENOMIC DNA]</scope>
    <source>
        <strain evidence="3">PN_DK_2014</strain>
    </source>
</reference>
<keyword evidence="2" id="KW-0472">Membrane</keyword>
<dbReference type="Proteomes" id="UP000031036">
    <property type="component" value="Unassembled WGS sequence"/>
</dbReference>
<keyword evidence="4" id="KW-1185">Reference proteome</keyword>
<feature type="region of interest" description="Disordered" evidence="1">
    <location>
        <begin position="1"/>
        <end position="32"/>
    </location>
</feature>
<name>A0A0B2VN54_TOXCA</name>
<keyword evidence="2" id="KW-1133">Transmembrane helix</keyword>
<evidence type="ECO:0000313" key="3">
    <source>
        <dbReference type="EMBL" id="KHN82480.1"/>
    </source>
</evidence>
<evidence type="ECO:0000256" key="1">
    <source>
        <dbReference type="SAM" id="MobiDB-lite"/>
    </source>
</evidence>
<dbReference type="AlphaFoldDB" id="A0A0B2VN54"/>
<feature type="transmembrane region" description="Helical" evidence="2">
    <location>
        <begin position="57"/>
        <end position="76"/>
    </location>
</feature>
<comment type="caution">
    <text evidence="3">The sequence shown here is derived from an EMBL/GenBank/DDBJ whole genome shotgun (WGS) entry which is preliminary data.</text>
</comment>